<protein>
    <submittedName>
        <fullName evidence="4">Class I SAM-dependent methyltransferase</fullName>
    </submittedName>
</protein>
<evidence type="ECO:0000313" key="4">
    <source>
        <dbReference type="EMBL" id="WUX41439.1"/>
    </source>
</evidence>
<keyword evidence="5" id="KW-1185">Reference proteome</keyword>
<evidence type="ECO:0000313" key="5">
    <source>
        <dbReference type="Proteomes" id="UP001431926"/>
    </source>
</evidence>
<dbReference type="PANTHER" id="PTHR43861:SF1">
    <property type="entry name" value="TRANS-ACONITATE 2-METHYLTRANSFERASE"/>
    <property type="match status" value="1"/>
</dbReference>
<dbReference type="GO" id="GO:0032259">
    <property type="term" value="P:methylation"/>
    <property type="evidence" value="ECO:0007669"/>
    <property type="project" value="UniProtKB-KW"/>
</dbReference>
<sequence>MLGETARTWLQRWDQQQERYSPDREERFQVVIDIVGRSLERDGTAARPLLVDLGCGTGSLTTRLARAFPRAETVGVDADPLLLGLAEEAVTGTDIRLLARDLTAPGWADEIGPAPWDAAVSSTALHWLAPDELTLLYRTLAGRLRPGGVFVDADNRRPADSQDLNDIAHHVRARRAHRTGRQGREAWASWWKTFLSAPELAPLAEARARSPIAHRTFREPHGLTTADQITLLREAGFSGAATVWQCGDDSVLVAVR</sequence>
<dbReference type="InterPro" id="IPR029063">
    <property type="entry name" value="SAM-dependent_MTases_sf"/>
</dbReference>
<reference evidence="4" key="1">
    <citation type="submission" date="2022-10" db="EMBL/GenBank/DDBJ databases">
        <title>The complete genomes of actinobacterial strains from the NBC collection.</title>
        <authorList>
            <person name="Joergensen T.S."/>
            <person name="Alvarez Arevalo M."/>
            <person name="Sterndorff E.B."/>
            <person name="Faurdal D."/>
            <person name="Vuksanovic O."/>
            <person name="Mourched A.-S."/>
            <person name="Charusanti P."/>
            <person name="Shaw S."/>
            <person name="Blin K."/>
            <person name="Weber T."/>
        </authorList>
    </citation>
    <scope>NUCLEOTIDE SEQUENCE</scope>
    <source>
        <strain evidence="4">NBC_01436</strain>
    </source>
</reference>
<evidence type="ECO:0000256" key="1">
    <source>
        <dbReference type="ARBA" id="ARBA00022603"/>
    </source>
</evidence>
<dbReference type="GO" id="GO:0008168">
    <property type="term" value="F:methyltransferase activity"/>
    <property type="evidence" value="ECO:0007669"/>
    <property type="project" value="UniProtKB-KW"/>
</dbReference>
<keyword evidence="2" id="KW-0808">Transferase</keyword>
<evidence type="ECO:0000256" key="2">
    <source>
        <dbReference type="ARBA" id="ARBA00022679"/>
    </source>
</evidence>
<keyword evidence="1 4" id="KW-0489">Methyltransferase</keyword>
<accession>A0ABZ1ZRP7</accession>
<dbReference type="Pfam" id="PF13649">
    <property type="entry name" value="Methyltransf_25"/>
    <property type="match status" value="1"/>
</dbReference>
<dbReference type="SUPFAM" id="SSF53335">
    <property type="entry name" value="S-adenosyl-L-methionine-dependent methyltransferases"/>
    <property type="match status" value="1"/>
</dbReference>
<proteinExistence type="predicted"/>
<dbReference type="Gene3D" id="3.40.50.150">
    <property type="entry name" value="Vaccinia Virus protein VP39"/>
    <property type="match status" value="1"/>
</dbReference>
<evidence type="ECO:0000259" key="3">
    <source>
        <dbReference type="Pfam" id="PF13649"/>
    </source>
</evidence>
<dbReference type="EMBL" id="CP109491">
    <property type="protein sequence ID" value="WUX41439.1"/>
    <property type="molecule type" value="Genomic_DNA"/>
</dbReference>
<feature type="domain" description="Methyltransferase" evidence="3">
    <location>
        <begin position="51"/>
        <end position="148"/>
    </location>
</feature>
<name>A0ABZ1ZRP7_STRAQ</name>
<dbReference type="PANTHER" id="PTHR43861">
    <property type="entry name" value="TRANS-ACONITATE 2-METHYLTRANSFERASE-RELATED"/>
    <property type="match status" value="1"/>
</dbReference>
<dbReference type="Proteomes" id="UP001431926">
    <property type="component" value="Chromosome"/>
</dbReference>
<organism evidence="4 5">
    <name type="scientific">Streptomyces anulatus</name>
    <name type="common">Streptomyces chrysomallus</name>
    <dbReference type="NCBI Taxonomy" id="1892"/>
    <lineage>
        <taxon>Bacteria</taxon>
        <taxon>Bacillati</taxon>
        <taxon>Actinomycetota</taxon>
        <taxon>Actinomycetes</taxon>
        <taxon>Kitasatosporales</taxon>
        <taxon>Streptomycetaceae</taxon>
        <taxon>Streptomyces</taxon>
    </lineage>
</organism>
<dbReference type="InterPro" id="IPR041698">
    <property type="entry name" value="Methyltransf_25"/>
</dbReference>
<dbReference type="RefSeq" id="WP_329359214.1">
    <property type="nucleotide sequence ID" value="NZ_CP108651.1"/>
</dbReference>
<gene>
    <name evidence="4" type="ORF">OG367_36740</name>
</gene>
<dbReference type="CDD" id="cd02440">
    <property type="entry name" value="AdoMet_MTases"/>
    <property type="match status" value="1"/>
</dbReference>